<organism evidence="1 2">
    <name type="scientific">Marinomonas aquiplantarum</name>
    <dbReference type="NCBI Taxonomy" id="491951"/>
    <lineage>
        <taxon>Bacteria</taxon>
        <taxon>Pseudomonadati</taxon>
        <taxon>Pseudomonadota</taxon>
        <taxon>Gammaproteobacteria</taxon>
        <taxon>Oceanospirillales</taxon>
        <taxon>Oceanospirillaceae</taxon>
        <taxon>Marinomonas</taxon>
    </lineage>
</organism>
<proteinExistence type="predicted"/>
<sequence>MTFHASAAIYVLHDTEESSVRSLTFQLSKRLASSVPPIPIRQAYFLNSISRIEDQDVVISVGRDSFEQACLSMSRGALFALFIGEEEYQTIRTNCAVPTSAVFSAAPLEKRLALLKAIWLNPKPLAVLYSDAIQLDTVSMERLAAEYGFKLVFWQTSTDRISVLRSLSLLLDDSDLIFSIVDSQLYQQGNAQDILKLLFHQQKVMVGPSFAFVRAGALFAIHSDAKHKLALLSVMIQDWTETGTMAEAAYPEWLRVSFNPYLVKAHGIVLPSKLYLKDQFGLCSDTNC</sequence>
<dbReference type="RefSeq" id="WP_113874474.1">
    <property type="nucleotide sequence ID" value="NZ_QNRF01000004.1"/>
</dbReference>
<evidence type="ECO:0000313" key="1">
    <source>
        <dbReference type="EMBL" id="RBO83527.1"/>
    </source>
</evidence>
<comment type="caution">
    <text evidence="1">The sequence shown here is derived from an EMBL/GenBank/DDBJ whole genome shotgun (WGS) entry which is preliminary data.</text>
</comment>
<dbReference type="Gene3D" id="3.40.50.2300">
    <property type="match status" value="1"/>
</dbReference>
<reference evidence="1 2" key="1">
    <citation type="submission" date="2018-06" db="EMBL/GenBank/DDBJ databases">
        <title>Genomic Encyclopedia of Type Strains, Phase III (KMG-III): the genomes of soil and plant-associated and newly described type strains.</title>
        <authorList>
            <person name="Whitman W."/>
        </authorList>
    </citation>
    <scope>NUCLEOTIDE SEQUENCE [LARGE SCALE GENOMIC DNA]</scope>
    <source>
        <strain evidence="1 2">CECT 7732</strain>
    </source>
</reference>
<dbReference type="OrthoDB" id="9178917at2"/>
<evidence type="ECO:0008006" key="3">
    <source>
        <dbReference type="Google" id="ProtNLM"/>
    </source>
</evidence>
<dbReference type="AlphaFoldDB" id="A0A366D0C5"/>
<dbReference type="Proteomes" id="UP000252086">
    <property type="component" value="Unassembled WGS sequence"/>
</dbReference>
<protein>
    <recommendedName>
        <fullName evidence="3">ABC transporter substrate binding protein</fullName>
    </recommendedName>
</protein>
<gene>
    <name evidence="1" type="ORF">DFP76_104346</name>
</gene>
<dbReference type="EMBL" id="QNRF01000004">
    <property type="protein sequence ID" value="RBO83527.1"/>
    <property type="molecule type" value="Genomic_DNA"/>
</dbReference>
<accession>A0A366D0C5</accession>
<evidence type="ECO:0000313" key="2">
    <source>
        <dbReference type="Proteomes" id="UP000252086"/>
    </source>
</evidence>
<name>A0A366D0C5_9GAMM</name>
<keyword evidence="2" id="KW-1185">Reference proteome</keyword>